<sequence length="46" mass="4969">TTNQDNEFGPQLIDKDDVGAGLAECAVDERVEVDNDEGSDICEADR</sequence>
<reference evidence="1" key="1">
    <citation type="submission" date="2020-03" db="EMBL/GenBank/DDBJ databases">
        <title>Castanea mollissima Vanexum genome sequencing.</title>
        <authorList>
            <person name="Staton M."/>
        </authorList>
    </citation>
    <scope>NUCLEOTIDE SEQUENCE</scope>
    <source>
        <tissue evidence="1">Leaf</tissue>
    </source>
</reference>
<comment type="caution">
    <text evidence="1">The sequence shown here is derived from an EMBL/GenBank/DDBJ whole genome shotgun (WGS) entry which is preliminary data.</text>
</comment>
<evidence type="ECO:0000313" key="2">
    <source>
        <dbReference type="Proteomes" id="UP000737018"/>
    </source>
</evidence>
<keyword evidence="2" id="KW-1185">Reference proteome</keyword>
<name>A0A8J4QGS4_9ROSI</name>
<proteinExistence type="predicted"/>
<evidence type="ECO:0000313" key="1">
    <source>
        <dbReference type="EMBL" id="KAF3947154.1"/>
    </source>
</evidence>
<dbReference type="EMBL" id="JRKL02008115">
    <property type="protein sequence ID" value="KAF3947154.1"/>
    <property type="molecule type" value="Genomic_DNA"/>
</dbReference>
<feature type="non-terminal residue" evidence="1">
    <location>
        <position position="1"/>
    </location>
</feature>
<protein>
    <submittedName>
        <fullName evidence="1">Uncharacterized protein</fullName>
    </submittedName>
</protein>
<dbReference type="Proteomes" id="UP000737018">
    <property type="component" value="Unassembled WGS sequence"/>
</dbReference>
<dbReference type="AlphaFoldDB" id="A0A8J4QGS4"/>
<organism evidence="1 2">
    <name type="scientific">Castanea mollissima</name>
    <name type="common">Chinese chestnut</name>
    <dbReference type="NCBI Taxonomy" id="60419"/>
    <lineage>
        <taxon>Eukaryota</taxon>
        <taxon>Viridiplantae</taxon>
        <taxon>Streptophyta</taxon>
        <taxon>Embryophyta</taxon>
        <taxon>Tracheophyta</taxon>
        <taxon>Spermatophyta</taxon>
        <taxon>Magnoliopsida</taxon>
        <taxon>eudicotyledons</taxon>
        <taxon>Gunneridae</taxon>
        <taxon>Pentapetalae</taxon>
        <taxon>rosids</taxon>
        <taxon>fabids</taxon>
        <taxon>Fagales</taxon>
        <taxon>Fagaceae</taxon>
        <taxon>Castanea</taxon>
    </lineage>
</organism>
<gene>
    <name evidence="1" type="ORF">CMV_026673</name>
</gene>
<accession>A0A8J4QGS4</accession>